<organism evidence="1 2">
    <name type="scientific">Cellulomonas terrae</name>
    <dbReference type="NCBI Taxonomy" id="311234"/>
    <lineage>
        <taxon>Bacteria</taxon>
        <taxon>Bacillati</taxon>
        <taxon>Actinomycetota</taxon>
        <taxon>Actinomycetes</taxon>
        <taxon>Micrococcales</taxon>
        <taxon>Cellulomonadaceae</taxon>
        <taxon>Cellulomonas</taxon>
    </lineage>
</organism>
<reference evidence="1 2" key="1">
    <citation type="submission" date="2019-07" db="EMBL/GenBank/DDBJ databases">
        <title>Whole genome shotgun sequence of Cellulomonas terrae NBRC 100819.</title>
        <authorList>
            <person name="Hosoyama A."/>
            <person name="Uohara A."/>
            <person name="Ohji S."/>
            <person name="Ichikawa N."/>
        </authorList>
    </citation>
    <scope>NUCLEOTIDE SEQUENCE [LARGE SCALE GENOMIC DNA]</scope>
    <source>
        <strain evidence="1 2">NBRC 100819</strain>
    </source>
</reference>
<keyword evidence="2" id="KW-1185">Reference proteome</keyword>
<gene>
    <name evidence="1" type="ORF">CTE05_02970</name>
</gene>
<evidence type="ECO:0008006" key="3">
    <source>
        <dbReference type="Google" id="ProtNLM"/>
    </source>
</evidence>
<dbReference type="EMBL" id="BJWH01000001">
    <property type="protein sequence ID" value="GEL96750.1"/>
    <property type="molecule type" value="Genomic_DNA"/>
</dbReference>
<dbReference type="InterPro" id="IPR024006">
    <property type="entry name" value="Alt_signal_exp_actinobact"/>
</dbReference>
<dbReference type="RefSeq" id="WP_186814690.1">
    <property type="nucleotide sequence ID" value="NZ_BJWH01000001.1"/>
</dbReference>
<proteinExistence type="predicted"/>
<protein>
    <recommendedName>
        <fullName evidence="3">Alternate-type signal peptide domain-containing protein</fullName>
    </recommendedName>
</protein>
<sequence>MRKTTKGAIAVGAGVALLLGGAGTMAAWRVSTGVGAGTSVTSGKLAVVAKTDATGSPVWSWTNPATTPAFSATTSRIVPGDSVTRSQVFTVTARGDHLSFTGALDVAPAVTGDPTLVAKLAAGTTTTISVVGTPPTGVTGSGTNTITVASGSAATADLVFDVKVTSVVSWAAGTAGSDAADTMNQTVNLAAANLVLTQS</sequence>
<evidence type="ECO:0000313" key="2">
    <source>
        <dbReference type="Proteomes" id="UP000321049"/>
    </source>
</evidence>
<dbReference type="AlphaFoldDB" id="A0A511JFJ2"/>
<dbReference type="NCBIfam" id="TIGR04089">
    <property type="entry name" value="exp_by_SipW_III"/>
    <property type="match status" value="1"/>
</dbReference>
<comment type="caution">
    <text evidence="1">The sequence shown here is derived from an EMBL/GenBank/DDBJ whole genome shotgun (WGS) entry which is preliminary data.</text>
</comment>
<name>A0A511JFJ2_9CELL</name>
<dbReference type="Proteomes" id="UP000321049">
    <property type="component" value="Unassembled WGS sequence"/>
</dbReference>
<accession>A0A511JFJ2</accession>
<evidence type="ECO:0000313" key="1">
    <source>
        <dbReference type="EMBL" id="GEL96750.1"/>
    </source>
</evidence>